<keyword evidence="1" id="KW-1133">Transmembrane helix</keyword>
<feature type="transmembrane region" description="Helical" evidence="1">
    <location>
        <begin position="6"/>
        <end position="23"/>
    </location>
</feature>
<evidence type="ECO:0000313" key="2">
    <source>
        <dbReference type="EMBL" id="CAK1240985.1"/>
    </source>
</evidence>
<dbReference type="EMBL" id="CAUZLY010000006">
    <property type="protein sequence ID" value="CAK1240985.1"/>
    <property type="molecule type" value="Genomic_DNA"/>
</dbReference>
<sequence>MDISLVVIFVLFMTIFSFYLGSYESKRIYAKRTGKFKVRKKPIVVYAEITDSDCYIETLEGRMKADKGDYVITGVNGERYPVKPDVFKQTYEII</sequence>
<accession>A0ABN9YRQ9</accession>
<protein>
    <recommendedName>
        <fullName evidence="4">Phage protein</fullName>
    </recommendedName>
</protein>
<evidence type="ECO:0000313" key="3">
    <source>
        <dbReference type="Proteomes" id="UP001314200"/>
    </source>
</evidence>
<dbReference type="RefSeq" id="WP_338347912.1">
    <property type="nucleotide sequence ID" value="NZ_CAUZLY010000006.1"/>
</dbReference>
<keyword evidence="3" id="KW-1185">Reference proteome</keyword>
<organism evidence="2 3">
    <name type="scientific">Fructobacillus cardui</name>
    <dbReference type="NCBI Taxonomy" id="2893170"/>
    <lineage>
        <taxon>Bacteria</taxon>
        <taxon>Bacillati</taxon>
        <taxon>Bacillota</taxon>
        <taxon>Bacilli</taxon>
        <taxon>Lactobacillales</taxon>
        <taxon>Lactobacillaceae</taxon>
        <taxon>Fructobacillus</taxon>
    </lineage>
</organism>
<reference evidence="2 3" key="1">
    <citation type="submission" date="2023-10" db="EMBL/GenBank/DDBJ databases">
        <authorList>
            <person name="Botero Cardona J."/>
        </authorList>
    </citation>
    <scope>NUCLEOTIDE SEQUENCE [LARGE SCALE GENOMIC DNA]</scope>
    <source>
        <strain evidence="2 3">R-82641</strain>
    </source>
</reference>
<keyword evidence="1" id="KW-0472">Membrane</keyword>
<evidence type="ECO:0008006" key="4">
    <source>
        <dbReference type="Google" id="ProtNLM"/>
    </source>
</evidence>
<comment type="caution">
    <text evidence="2">The sequence shown here is derived from an EMBL/GenBank/DDBJ whole genome shotgun (WGS) entry which is preliminary data.</text>
</comment>
<name>A0ABN9YRQ9_9LACO</name>
<dbReference type="Proteomes" id="UP001314200">
    <property type="component" value="Unassembled WGS sequence"/>
</dbReference>
<keyword evidence="1" id="KW-0812">Transmembrane</keyword>
<gene>
    <name evidence="2" type="ORF">R82641_BJNNKPBH_00758</name>
</gene>
<evidence type="ECO:0000256" key="1">
    <source>
        <dbReference type="SAM" id="Phobius"/>
    </source>
</evidence>
<proteinExistence type="predicted"/>